<comment type="caution">
    <text evidence="3">The sequence shown here is derived from an EMBL/GenBank/DDBJ whole genome shotgun (WGS) entry which is preliminary data.</text>
</comment>
<keyword evidence="4" id="KW-1185">Reference proteome</keyword>
<proteinExistence type="predicted"/>
<dbReference type="EMBL" id="JAOTPV010000001">
    <property type="protein sequence ID" value="KAJ4490887.1"/>
    <property type="molecule type" value="Genomic_DNA"/>
</dbReference>
<gene>
    <name evidence="3" type="ORF">J3R30DRAFT_3653988</name>
</gene>
<dbReference type="OrthoDB" id="2975025at2759"/>
<evidence type="ECO:0000313" key="3">
    <source>
        <dbReference type="EMBL" id="KAJ4490887.1"/>
    </source>
</evidence>
<protein>
    <submittedName>
        <fullName evidence="3">Uncharacterized protein</fullName>
    </submittedName>
</protein>
<feature type="chain" id="PRO_5040995978" evidence="2">
    <location>
        <begin position="30"/>
        <end position="706"/>
    </location>
</feature>
<reference evidence="3" key="1">
    <citation type="submission" date="2022-08" db="EMBL/GenBank/DDBJ databases">
        <title>A Global Phylogenomic Analysis of the Shiitake Genus Lentinula.</title>
        <authorList>
            <consortium name="DOE Joint Genome Institute"/>
            <person name="Sierra-Patev S."/>
            <person name="Min B."/>
            <person name="Naranjo-Ortiz M."/>
            <person name="Looney B."/>
            <person name="Konkel Z."/>
            <person name="Slot J.C."/>
            <person name="Sakamoto Y."/>
            <person name="Steenwyk J.L."/>
            <person name="Rokas A."/>
            <person name="Carro J."/>
            <person name="Camarero S."/>
            <person name="Ferreira P."/>
            <person name="Molpeceres G."/>
            <person name="Ruiz-Duenas F.J."/>
            <person name="Serrano A."/>
            <person name="Henrissat B."/>
            <person name="Drula E."/>
            <person name="Hughes K.W."/>
            <person name="Mata J.L."/>
            <person name="Ishikawa N.K."/>
            <person name="Vargas-Isla R."/>
            <person name="Ushijima S."/>
            <person name="Smith C.A."/>
            <person name="Ahrendt S."/>
            <person name="Andreopoulos W."/>
            <person name="He G."/>
            <person name="Labutti K."/>
            <person name="Lipzen A."/>
            <person name="Ng V."/>
            <person name="Riley R."/>
            <person name="Sandor L."/>
            <person name="Barry K."/>
            <person name="Martinez A.T."/>
            <person name="Xiao Y."/>
            <person name="Gibbons J.G."/>
            <person name="Terashima K."/>
            <person name="Grigoriev I.V."/>
            <person name="Hibbett D.S."/>
        </authorList>
    </citation>
    <scope>NUCLEOTIDE SEQUENCE</scope>
    <source>
        <strain evidence="3">JLM2183</strain>
    </source>
</reference>
<evidence type="ECO:0000256" key="2">
    <source>
        <dbReference type="SAM" id="SignalP"/>
    </source>
</evidence>
<dbReference type="AlphaFoldDB" id="A0A9W9DYB2"/>
<feature type="compositionally biased region" description="Low complexity" evidence="1">
    <location>
        <begin position="685"/>
        <end position="699"/>
    </location>
</feature>
<feature type="signal peptide" evidence="2">
    <location>
        <begin position="1"/>
        <end position="29"/>
    </location>
</feature>
<accession>A0A9W9DYB2</accession>
<dbReference type="Proteomes" id="UP001150266">
    <property type="component" value="Unassembled WGS sequence"/>
</dbReference>
<keyword evidence="2" id="KW-0732">Signal</keyword>
<evidence type="ECO:0000256" key="1">
    <source>
        <dbReference type="SAM" id="MobiDB-lite"/>
    </source>
</evidence>
<feature type="compositionally biased region" description="Low complexity" evidence="1">
    <location>
        <begin position="495"/>
        <end position="677"/>
    </location>
</feature>
<evidence type="ECO:0000313" key="4">
    <source>
        <dbReference type="Proteomes" id="UP001150266"/>
    </source>
</evidence>
<organism evidence="3 4">
    <name type="scientific">Lentinula aciculospora</name>
    <dbReference type="NCBI Taxonomy" id="153920"/>
    <lineage>
        <taxon>Eukaryota</taxon>
        <taxon>Fungi</taxon>
        <taxon>Dikarya</taxon>
        <taxon>Basidiomycota</taxon>
        <taxon>Agaricomycotina</taxon>
        <taxon>Agaricomycetes</taxon>
        <taxon>Agaricomycetidae</taxon>
        <taxon>Agaricales</taxon>
        <taxon>Marasmiineae</taxon>
        <taxon>Omphalotaceae</taxon>
        <taxon>Lentinula</taxon>
    </lineage>
</organism>
<sequence length="706" mass="72323">MCSSNDTRLWNSTIGVLLLLASMATTTSALPLRLRRDTASGSTSVDTVANYMQTALQTYLAGQNAVSNFHAISDGWKPINFAGTSTSLNADEAANSVFYLTDQIQGGSTTVSYSGMMISFIQDMNVAMNLKGSTNGANSPDVTKAQKESTQACYQAVPAALNQVVKEYTEQQGVAPKNRTDPQFLQFAAKNSEYIQASTICQSTTNAYQAALSKAVGDDFYIFSGALNNIEQITTATTLIDGLNMEVSSETTSIGQGDGKYKPYYSIPTLNGTMSAWQSNGDGFASSPAFTWSSSSSSGSVTNTSSSGGGGVGFIWEDFSASGAGSSSSSKSTSNVTSVGMTVSFGQISMFAVESGLWDAPEVAEALQNPPDAVAQKGAPVFQKYYGSASKPGPLASWKDQALVVYQPSFSVEFSSAADASEFHQTSASAGVCIFIICVGGSGSSSSSTVNYSTGSKFVTYNDTTNQAYLVGFTQTNFFTNQGTQDGSDWPSLLGNSTSGTDSNSTSSGNSTTDTNSTGDSSSDSSSETDTDSTSAGDSTSDTDSTSTTDSSSTGDTASSTDASSLDTSSASSKNNGTSTDSSSEGSSSSGTSSDGSSPTDTSSTRNGTSSADSSSSTPDGTSSTDSASTTPGSDSSSDSPSSSGNTGSTGNKGDSTSTSSDSTSTSNSTSANPKSSWGNNNAQSKTSKSTSDATTPTKMQRRRRR</sequence>
<name>A0A9W9DYB2_9AGAR</name>
<feature type="region of interest" description="Disordered" evidence="1">
    <location>
        <begin position="482"/>
        <end position="706"/>
    </location>
</feature>